<dbReference type="InParanoid" id="A0A0C3NIT2"/>
<keyword evidence="1" id="KW-0175">Coiled coil</keyword>
<dbReference type="AlphaFoldDB" id="A0A0C3NIT2"/>
<dbReference type="Gene3D" id="6.10.250.3110">
    <property type="match status" value="1"/>
</dbReference>
<keyword evidence="3" id="KW-1185">Reference proteome</keyword>
<reference evidence="3" key="2">
    <citation type="submission" date="2015-01" db="EMBL/GenBank/DDBJ databases">
        <title>Evolutionary Origins and Diversification of the Mycorrhizal Mutualists.</title>
        <authorList>
            <consortium name="DOE Joint Genome Institute"/>
            <consortium name="Mycorrhizal Genomics Consortium"/>
            <person name="Kohler A."/>
            <person name="Kuo A."/>
            <person name="Nagy L.G."/>
            <person name="Floudas D."/>
            <person name="Copeland A."/>
            <person name="Barry K.W."/>
            <person name="Cichocki N."/>
            <person name="Veneault-Fourrey C."/>
            <person name="LaButti K."/>
            <person name="Lindquist E.A."/>
            <person name="Lipzen A."/>
            <person name="Lundell T."/>
            <person name="Morin E."/>
            <person name="Murat C."/>
            <person name="Riley R."/>
            <person name="Ohm R."/>
            <person name="Sun H."/>
            <person name="Tunlid A."/>
            <person name="Henrissat B."/>
            <person name="Grigoriev I.V."/>
            <person name="Hibbett D.S."/>
            <person name="Martin F."/>
        </authorList>
    </citation>
    <scope>NUCLEOTIDE SEQUENCE [LARGE SCALE GENOMIC DNA]</scope>
    <source>
        <strain evidence="3">Marx 270</strain>
    </source>
</reference>
<proteinExistence type="predicted"/>
<evidence type="ECO:0000313" key="3">
    <source>
        <dbReference type="Proteomes" id="UP000054217"/>
    </source>
</evidence>
<gene>
    <name evidence="2" type="ORF">M404DRAFT_754319</name>
</gene>
<sequence length="221" mass="25846">MGKLQEDSNARALRSLQNQFDNFRMQNFRNINDCKSKVDRLDRKISKLKSKVARLDRKISDLKRKAAHLDHKNIRLWAELSASDRKMTSLWDEVQDLKLVTPSLMLVQQRKLLESAKNEITNLTGKVWRRAMSQAILRDIYEDLQRKLPRYHLSKDALDFLANRNTIQKEGNPAARNATVGDIRMALTMDPHFSADDHTREILKNLFEFVFEQPLHQHVAN</sequence>
<accession>A0A0C3NIT2</accession>
<evidence type="ECO:0000256" key="1">
    <source>
        <dbReference type="SAM" id="Coils"/>
    </source>
</evidence>
<dbReference type="EMBL" id="KN831993">
    <property type="protein sequence ID" value="KIO00885.1"/>
    <property type="molecule type" value="Genomic_DNA"/>
</dbReference>
<protein>
    <submittedName>
        <fullName evidence="2">Uncharacterized protein</fullName>
    </submittedName>
</protein>
<dbReference type="Proteomes" id="UP000054217">
    <property type="component" value="Unassembled WGS sequence"/>
</dbReference>
<name>A0A0C3NIT2_PISTI</name>
<organism evidence="2 3">
    <name type="scientific">Pisolithus tinctorius Marx 270</name>
    <dbReference type="NCBI Taxonomy" id="870435"/>
    <lineage>
        <taxon>Eukaryota</taxon>
        <taxon>Fungi</taxon>
        <taxon>Dikarya</taxon>
        <taxon>Basidiomycota</taxon>
        <taxon>Agaricomycotina</taxon>
        <taxon>Agaricomycetes</taxon>
        <taxon>Agaricomycetidae</taxon>
        <taxon>Boletales</taxon>
        <taxon>Sclerodermatineae</taxon>
        <taxon>Pisolithaceae</taxon>
        <taxon>Pisolithus</taxon>
    </lineage>
</organism>
<dbReference type="HOGENOM" id="CLU_088318_0_0_1"/>
<reference evidence="2 3" key="1">
    <citation type="submission" date="2014-04" db="EMBL/GenBank/DDBJ databases">
        <authorList>
            <consortium name="DOE Joint Genome Institute"/>
            <person name="Kuo A."/>
            <person name="Kohler A."/>
            <person name="Costa M.D."/>
            <person name="Nagy L.G."/>
            <person name="Floudas D."/>
            <person name="Copeland A."/>
            <person name="Barry K.W."/>
            <person name="Cichocki N."/>
            <person name="Veneault-Fourrey C."/>
            <person name="LaButti K."/>
            <person name="Lindquist E.A."/>
            <person name="Lipzen A."/>
            <person name="Lundell T."/>
            <person name="Morin E."/>
            <person name="Murat C."/>
            <person name="Sun H."/>
            <person name="Tunlid A."/>
            <person name="Henrissat B."/>
            <person name="Grigoriev I.V."/>
            <person name="Hibbett D.S."/>
            <person name="Martin F."/>
            <person name="Nordberg H.P."/>
            <person name="Cantor M.N."/>
            <person name="Hua S.X."/>
        </authorList>
    </citation>
    <scope>NUCLEOTIDE SEQUENCE [LARGE SCALE GENOMIC DNA]</scope>
    <source>
        <strain evidence="2 3">Marx 270</strain>
    </source>
</reference>
<evidence type="ECO:0000313" key="2">
    <source>
        <dbReference type="EMBL" id="KIO00885.1"/>
    </source>
</evidence>
<feature type="coiled-coil region" evidence="1">
    <location>
        <begin position="31"/>
        <end position="72"/>
    </location>
</feature>